<dbReference type="InterPro" id="IPR024775">
    <property type="entry name" value="DinB-like"/>
</dbReference>
<reference evidence="2 3" key="1">
    <citation type="submission" date="2019-04" db="EMBL/GenBank/DDBJ databases">
        <authorList>
            <person name="Feng G."/>
            <person name="Zhang J."/>
            <person name="Zhu H."/>
        </authorList>
    </citation>
    <scope>NUCLEOTIDE SEQUENCE [LARGE SCALE GENOMIC DNA]</scope>
    <source>
        <strain evidence="2 3">92R-1</strain>
    </source>
</reference>
<evidence type="ECO:0000259" key="1">
    <source>
        <dbReference type="Pfam" id="PF12867"/>
    </source>
</evidence>
<dbReference type="EMBL" id="SRLA01000001">
    <property type="protein sequence ID" value="TGE10046.1"/>
    <property type="molecule type" value="Genomic_DNA"/>
</dbReference>
<comment type="caution">
    <text evidence="2">The sequence shown here is derived from an EMBL/GenBank/DDBJ whole genome shotgun (WGS) entry which is preliminary data.</text>
</comment>
<dbReference type="Gene3D" id="1.20.120.450">
    <property type="entry name" value="dinb family like domain"/>
    <property type="match status" value="1"/>
</dbReference>
<dbReference type="OrthoDB" id="9814103at2"/>
<dbReference type="Proteomes" id="UP000298337">
    <property type="component" value="Unassembled WGS sequence"/>
</dbReference>
<evidence type="ECO:0000313" key="3">
    <source>
        <dbReference type="Proteomes" id="UP000298337"/>
    </source>
</evidence>
<dbReference type="InterPro" id="IPR034660">
    <property type="entry name" value="DinB/YfiT-like"/>
</dbReference>
<gene>
    <name evidence="2" type="ORF">EU556_04270</name>
</gene>
<dbReference type="SUPFAM" id="SSF109854">
    <property type="entry name" value="DinB/YfiT-like putative metalloenzymes"/>
    <property type="match status" value="1"/>
</dbReference>
<evidence type="ECO:0000313" key="2">
    <source>
        <dbReference type="EMBL" id="TGE10046.1"/>
    </source>
</evidence>
<name>A0A4Z0PBN5_9BACT</name>
<proteinExistence type="predicted"/>
<feature type="domain" description="DinB-like" evidence="1">
    <location>
        <begin position="88"/>
        <end position="217"/>
    </location>
</feature>
<dbReference type="Pfam" id="PF12867">
    <property type="entry name" value="DinB_2"/>
    <property type="match status" value="1"/>
</dbReference>
<organism evidence="2 3">
    <name type="scientific">Hymenobacter fodinae</name>
    <dbReference type="NCBI Taxonomy" id="2510796"/>
    <lineage>
        <taxon>Bacteria</taxon>
        <taxon>Pseudomonadati</taxon>
        <taxon>Bacteroidota</taxon>
        <taxon>Cytophagia</taxon>
        <taxon>Cytophagales</taxon>
        <taxon>Hymenobacteraceae</taxon>
        <taxon>Hymenobacter</taxon>
    </lineage>
</organism>
<accession>A0A4Z0PBN5</accession>
<dbReference type="AlphaFoldDB" id="A0A4Z0PBN5"/>
<sequence>MFTKALQLFKVARVEQLVIGPGAGSEESVHKAIFTLPSRAGRQRYGMAQFWAVWCKQQQAGKLMKEINRLLDQLRRAYDGDAWSGPSLQATLAGITAAQAAAHPLVGAHSIWEIVLHLHTWLEIVRRRLETNTLLGPTDDENWPPVPAEPTEAAWQQTQQQLRQAHEQLLAAVAGLYDADLDRLPEPQPGYPASTPGSTYVLLHGLVQHNQYHTGQLALLRKAFA</sequence>
<protein>
    <submittedName>
        <fullName evidence="2">DinB family protein</fullName>
    </submittedName>
</protein>
<keyword evidence="3" id="KW-1185">Reference proteome</keyword>